<feature type="chain" id="PRO_5025582574" evidence="2">
    <location>
        <begin position="27"/>
        <end position="86"/>
    </location>
</feature>
<dbReference type="EMBL" id="GIFC01003434">
    <property type="protein sequence ID" value="MXU85517.1"/>
    <property type="molecule type" value="Transcribed_RNA"/>
</dbReference>
<evidence type="ECO:0000256" key="2">
    <source>
        <dbReference type="SAM" id="SignalP"/>
    </source>
</evidence>
<sequence>MEGRLSGPSLTLLMASFMALILSNLSASLSSGKGIRLLGGALGSLRAFFDKRGSFLGFFFFGLSSPSPPSSSSSSGICSSGSLRSP</sequence>
<protein>
    <submittedName>
        <fullName evidence="3">Putative secreted protein</fullName>
    </submittedName>
</protein>
<keyword evidence="2" id="KW-0732">Signal</keyword>
<evidence type="ECO:0000256" key="1">
    <source>
        <dbReference type="SAM" id="MobiDB-lite"/>
    </source>
</evidence>
<dbReference type="AlphaFoldDB" id="A0A6B0U8P7"/>
<accession>A0A6B0U8P7</accession>
<feature type="region of interest" description="Disordered" evidence="1">
    <location>
        <begin position="65"/>
        <end position="86"/>
    </location>
</feature>
<organism evidence="3">
    <name type="scientific">Ixodes ricinus</name>
    <name type="common">Common tick</name>
    <name type="synonym">Acarus ricinus</name>
    <dbReference type="NCBI Taxonomy" id="34613"/>
    <lineage>
        <taxon>Eukaryota</taxon>
        <taxon>Metazoa</taxon>
        <taxon>Ecdysozoa</taxon>
        <taxon>Arthropoda</taxon>
        <taxon>Chelicerata</taxon>
        <taxon>Arachnida</taxon>
        <taxon>Acari</taxon>
        <taxon>Parasitiformes</taxon>
        <taxon>Ixodida</taxon>
        <taxon>Ixodoidea</taxon>
        <taxon>Ixodidae</taxon>
        <taxon>Ixodinae</taxon>
        <taxon>Ixodes</taxon>
    </lineage>
</organism>
<feature type="signal peptide" evidence="2">
    <location>
        <begin position="1"/>
        <end position="26"/>
    </location>
</feature>
<proteinExistence type="predicted"/>
<evidence type="ECO:0000313" key="3">
    <source>
        <dbReference type="EMBL" id="MXU85517.1"/>
    </source>
</evidence>
<name>A0A6B0U8P7_IXORI</name>
<reference evidence="3" key="1">
    <citation type="submission" date="2019-12" db="EMBL/GenBank/DDBJ databases">
        <title>An insight into the sialome of adult female Ixodes ricinus ticks feeding for 6 days.</title>
        <authorList>
            <person name="Perner J."/>
            <person name="Ribeiro J.M.C."/>
        </authorList>
    </citation>
    <scope>NUCLEOTIDE SEQUENCE</scope>
    <source>
        <strain evidence="3">Semi-engorged</strain>
        <tissue evidence="3">Salivary glands</tissue>
    </source>
</reference>